<keyword evidence="3" id="KW-0288">FMN</keyword>
<dbReference type="PIRSF" id="PIRSF000138">
    <property type="entry name" value="Al-hdrx_acd_dh"/>
    <property type="match status" value="1"/>
</dbReference>
<dbReference type="SUPFAM" id="SSF51395">
    <property type="entry name" value="FMN-linked oxidoreductases"/>
    <property type="match status" value="1"/>
</dbReference>
<evidence type="ECO:0000259" key="6">
    <source>
        <dbReference type="PROSITE" id="PS51349"/>
    </source>
</evidence>
<dbReference type="InterPro" id="IPR037396">
    <property type="entry name" value="FMN_HAD"/>
</dbReference>
<evidence type="ECO:0000313" key="8">
    <source>
        <dbReference type="Proteomes" id="UP001195903"/>
    </source>
</evidence>
<sequence>MTNSFLSLAGLELQSRSRMNDALWQYVAGVAGDGLSFQRNQAAFDEFKLLPRVLRAAKVDCSLTLFNEPLAAPIMLAPLALQCLAHPDGELASAAAAMAQDLGFVLSTLSSCPMAEVARAACGAALPAKRPPLWFQLYLQPRWQDSLSLIRRAEDCGFSALVVTVDAPVTGLRLSELRTGFSLPANVSAVELEGMQPAPTTLDGLLACAPDWRSIEALRSESSLPIILKGILSPADAALAKAVGVDGIIVSNHGGRVLDGVPATIECLSAVRAAVGPEMTVMLDGGIRRGSDIAKAVCLGADCVLLGRPLMQALALDGALGVARMLKILKDELAMVMALLGASSLKELNRDCLWGK</sequence>
<evidence type="ECO:0000256" key="5">
    <source>
        <dbReference type="ARBA" id="ARBA00024042"/>
    </source>
</evidence>
<dbReference type="PROSITE" id="PS51349">
    <property type="entry name" value="FMN_HYDROXY_ACID_DH_2"/>
    <property type="match status" value="1"/>
</dbReference>
<dbReference type="RefSeq" id="WP_214505935.1">
    <property type="nucleotide sequence ID" value="NZ_JAHEPS010000001.1"/>
</dbReference>
<keyword evidence="4" id="KW-0560">Oxidoreductase</keyword>
<dbReference type="Proteomes" id="UP001195903">
    <property type="component" value="Unassembled WGS sequence"/>
</dbReference>
<feature type="domain" description="FMN hydroxy acid dehydrogenase" evidence="6">
    <location>
        <begin position="1"/>
        <end position="356"/>
    </location>
</feature>
<comment type="cofactor">
    <cofactor evidence="1">
        <name>FMN</name>
        <dbReference type="ChEBI" id="CHEBI:58210"/>
    </cofactor>
</comment>
<evidence type="ECO:0000256" key="2">
    <source>
        <dbReference type="ARBA" id="ARBA00022630"/>
    </source>
</evidence>
<dbReference type="InterPro" id="IPR012133">
    <property type="entry name" value="Alpha-hydoxy_acid_DH_FMN"/>
</dbReference>
<dbReference type="Gene3D" id="3.20.20.70">
    <property type="entry name" value="Aldolase class I"/>
    <property type="match status" value="1"/>
</dbReference>
<reference evidence="7 8" key="1">
    <citation type="submission" date="2021-05" db="EMBL/GenBank/DDBJ databases">
        <title>Shewanella sp. JM162201.</title>
        <authorList>
            <person name="Xu S."/>
            <person name="Li A."/>
        </authorList>
    </citation>
    <scope>NUCLEOTIDE SEQUENCE [LARGE SCALE GENOMIC DNA]</scope>
    <source>
        <strain evidence="7 8">JM162201</strain>
    </source>
</reference>
<dbReference type="CDD" id="cd02809">
    <property type="entry name" value="alpha_hydroxyacid_oxid_FMN"/>
    <property type="match status" value="1"/>
</dbReference>
<gene>
    <name evidence="7" type="ORF">KJI95_04440</name>
</gene>
<organism evidence="7 8">
    <name type="scientific">Shewanella jiangmenensis</name>
    <dbReference type="NCBI Taxonomy" id="2837387"/>
    <lineage>
        <taxon>Bacteria</taxon>
        <taxon>Pseudomonadati</taxon>
        <taxon>Pseudomonadota</taxon>
        <taxon>Gammaproteobacteria</taxon>
        <taxon>Alteromonadales</taxon>
        <taxon>Shewanellaceae</taxon>
        <taxon>Shewanella</taxon>
    </lineage>
</organism>
<name>A0ABS5V020_9GAMM</name>
<evidence type="ECO:0000256" key="1">
    <source>
        <dbReference type="ARBA" id="ARBA00001917"/>
    </source>
</evidence>
<dbReference type="InterPro" id="IPR000262">
    <property type="entry name" value="FMN-dep_DH"/>
</dbReference>
<comment type="caution">
    <text evidence="7">The sequence shown here is derived from an EMBL/GenBank/DDBJ whole genome shotgun (WGS) entry which is preliminary data.</text>
</comment>
<dbReference type="PANTHER" id="PTHR10578">
    <property type="entry name" value="S -2-HYDROXY-ACID OXIDASE-RELATED"/>
    <property type="match status" value="1"/>
</dbReference>
<dbReference type="PANTHER" id="PTHR10578:SF107">
    <property type="entry name" value="2-HYDROXYACID OXIDASE 1"/>
    <property type="match status" value="1"/>
</dbReference>
<evidence type="ECO:0000256" key="4">
    <source>
        <dbReference type="ARBA" id="ARBA00023002"/>
    </source>
</evidence>
<protein>
    <submittedName>
        <fullName evidence="7">Alpha-hydroxy-acid oxidizing protein</fullName>
    </submittedName>
</protein>
<evidence type="ECO:0000313" key="7">
    <source>
        <dbReference type="EMBL" id="MBT1443775.1"/>
    </source>
</evidence>
<proteinExistence type="inferred from homology"/>
<dbReference type="InterPro" id="IPR013785">
    <property type="entry name" value="Aldolase_TIM"/>
</dbReference>
<dbReference type="Pfam" id="PF01070">
    <property type="entry name" value="FMN_dh"/>
    <property type="match status" value="1"/>
</dbReference>
<dbReference type="EMBL" id="JAHEPS010000001">
    <property type="protein sequence ID" value="MBT1443775.1"/>
    <property type="molecule type" value="Genomic_DNA"/>
</dbReference>
<comment type="similarity">
    <text evidence="5">Belongs to the FMN-dependent alpha-hydroxy acid dehydrogenase family.</text>
</comment>
<evidence type="ECO:0000256" key="3">
    <source>
        <dbReference type="ARBA" id="ARBA00022643"/>
    </source>
</evidence>
<accession>A0ABS5V020</accession>
<keyword evidence="2" id="KW-0285">Flavoprotein</keyword>
<keyword evidence="8" id="KW-1185">Reference proteome</keyword>